<dbReference type="CDD" id="cd17300">
    <property type="entry name" value="PIPKc_PIKfyve"/>
    <property type="match status" value="1"/>
</dbReference>
<feature type="compositionally biased region" description="Polar residues" evidence="9">
    <location>
        <begin position="1204"/>
        <end position="1215"/>
    </location>
</feature>
<evidence type="ECO:0000256" key="6">
    <source>
        <dbReference type="ARBA" id="ARBA00023464"/>
    </source>
</evidence>
<evidence type="ECO:0000256" key="7">
    <source>
        <dbReference type="ARBA" id="ARBA00077223"/>
    </source>
</evidence>
<evidence type="ECO:0000256" key="4">
    <source>
        <dbReference type="ARBA" id="ARBA00022777"/>
    </source>
</evidence>
<evidence type="ECO:0000256" key="3">
    <source>
        <dbReference type="ARBA" id="ARBA00022741"/>
    </source>
</evidence>
<evidence type="ECO:0000313" key="12">
    <source>
        <dbReference type="Proteomes" id="UP000596660"/>
    </source>
</evidence>
<dbReference type="SUPFAM" id="SSF56104">
    <property type="entry name" value="SAICAR synthase-like"/>
    <property type="match status" value="1"/>
</dbReference>
<feature type="region of interest" description="Disordered" evidence="9">
    <location>
        <begin position="1170"/>
        <end position="1238"/>
    </location>
</feature>
<feature type="domain" description="PIPK" evidence="10">
    <location>
        <begin position="1353"/>
        <end position="1677"/>
    </location>
</feature>
<feature type="compositionally biased region" description="Basic and acidic residues" evidence="9">
    <location>
        <begin position="92"/>
        <end position="108"/>
    </location>
</feature>
<dbReference type="GO" id="GO:0000285">
    <property type="term" value="F:1-phosphatidylinositol-3-phosphate 5-kinase activity"/>
    <property type="evidence" value="ECO:0007669"/>
    <property type="project" value="UniProtKB-EC"/>
</dbReference>
<keyword evidence="12" id="KW-1185">Reference proteome</keyword>
<accession>A0A803L069</accession>
<dbReference type="EC" id="2.7.1.150" evidence="1"/>
<dbReference type="Pfam" id="PF00118">
    <property type="entry name" value="Cpn60_TCP1"/>
    <property type="match status" value="1"/>
</dbReference>
<evidence type="ECO:0000256" key="2">
    <source>
        <dbReference type="ARBA" id="ARBA00022679"/>
    </source>
</evidence>
<dbReference type="FunFam" id="3.30.810.10:FF:000001">
    <property type="entry name" value="1-phosphatidylinositol 3-phosphate 5-kinase FAB1"/>
    <property type="match status" value="1"/>
</dbReference>
<feature type="compositionally biased region" description="Basic and acidic residues" evidence="9">
    <location>
        <begin position="1707"/>
        <end position="1728"/>
    </location>
</feature>
<evidence type="ECO:0000313" key="11">
    <source>
        <dbReference type="EnsemblPlants" id="AUR62004679-RA:cds"/>
    </source>
</evidence>
<evidence type="ECO:0000256" key="9">
    <source>
        <dbReference type="SAM" id="MobiDB-lite"/>
    </source>
</evidence>
<evidence type="ECO:0000256" key="5">
    <source>
        <dbReference type="ARBA" id="ARBA00022840"/>
    </source>
</evidence>
<comment type="subunit">
    <text evidence="6">Component of the PI(3,5)P2 regulatory complex at least composed of ATG18, SAC/FIG4, FAB1 and VAC14.</text>
</comment>
<feature type="compositionally biased region" description="Polar residues" evidence="9">
    <location>
        <begin position="9"/>
        <end position="26"/>
    </location>
</feature>
<feature type="region of interest" description="Disordered" evidence="9">
    <location>
        <begin position="1707"/>
        <end position="1735"/>
    </location>
</feature>
<dbReference type="Gene3D" id="3.30.810.10">
    <property type="entry name" value="2-Layer Sandwich"/>
    <property type="match status" value="1"/>
</dbReference>
<dbReference type="SUPFAM" id="SSF52029">
    <property type="entry name" value="GroEL apical domain-like"/>
    <property type="match status" value="1"/>
</dbReference>
<dbReference type="GO" id="GO:0046854">
    <property type="term" value="P:phosphatidylinositol phosphate biosynthetic process"/>
    <property type="evidence" value="ECO:0007669"/>
    <property type="project" value="TreeGrafter"/>
</dbReference>
<sequence length="1735" mass="194201">MDWILMCQFSSESNEQMEPNENQELSGLTGEEQVVSSISHAVNPEHGIVQKDASSTLEAPLLGPPKSLASSESFASNSSEYSVDVNPYSDGHTTDTREDGHGSESGFEDPRYRLYQARLYQAPEQLYDVKENHEEEKNGLMLENLDSHVTNSESGASSDEFFDEADVSSPTFYERDEIWDPPEAENANDDIANSVGFDVEEYANADSSEWGNPRSKEIELARENVKNEKFKDLVSQLLSKLGVEICDDKDENWVDIVTDLAWQAAKFVEPGVTEGLVFKKHAAHKHMITKYTNPRLLLIQGMLGPSSVSSGLSSFSSMISEDEVNWGGLMQNLQACQPNVILVEKSASRAVMEKILQMGVTLVLDMKLDRLERIARCINSPILSCDSPFNQELKHCTELYFEKFVEEHTIVAEGGKKPSKTLMFVVGSPTRLGCTILLKGSHAEELKKIKCVVQCAVVMAYHFLLETSFLLDQKSMFSTIASGKAADISSINEQSTSVVSEKASIPHSEEPNLGDSPADGVQVVISNGDDQVSSYEREPPADDILASNELQEGESFHVKEFSAKDAEIASSRGSHDKLSHNMQLAADCQLSPKLSVASTSFSNAPELLSTVSPATYEHMSTYMDLNGRELEAQTAVSIPVSPTEDPAERSDIEAKKMAKEDNSMYNDSQLVSTSSMTEGEAKGPVNDGEESITAKDEISSVLDSESILVLMSRRNAIKGTICEQSHFSQIKFYRTFDVPLGKFLRDSLFNQDLNCETCGQGPEAHYYYYVHHSKQLTIRVKQLGDKHLPRKPEGKLWMWSRCSKCEPDKEKATKRVLISDAARCLSFGKFLELSFSSHSSFNRLASCGHSFQKDFLYFFGLGSMVAMFQYSRLALYTVSVPAHKMEFNSLIDRDWLQSDIGTVYTSGLLLFNELEKYLKKIEPRFSGWNLVLNGYSKGFADIVDMLKLEKSEFEENFKNKNEDSHETVHKLLSMNRLRWEILLEACVWDRRLQSLLSSQSTVTGNNEVAQRQLGLKEDGFPGEVIVGSKTAAETAQKQMLLEKHRSGTEGEMIQKIADNDSQALVDSEKEHSNGTVETTTKVMERQTGSNNGGAEEFRVQRIEDGHSDLKIENEAIAQGDDRTSENPNDVEVQIEMVAETENHSDKEFPNEGMLVGCGEQDLISLPIVEENTETPPSGDLVSSISLSQESSGSTLPSHLHSDESTQQDSVSLSSHLSEDRSISIDADKEDSSCSADGEVSETITSHLLKLDSPWWNPFKQTRDECMEDLLEGRPSKFGHLPKFELLHSPDFLPTVSQVIIDEGTRIHMPLRDGDFIVSDFDGEISSSVACALALIEISAPPASVRDEYTSLKRAVSEPWPLSSFHDTDFIHSSSSMTFTESHLSTIDSLNRVDSLVSYGRVYSEVTLGIEKYPVKGKYSVVIIHPTEFRDLRDRCCPSELDYIASLSRCKIWDAKGGKSKSVFAKTLDERLIVKEIKKTEFESFMKFANEYFKHMKESVYSGNQTCLAKILGIYQVTIRNPKSGKETKHDLMVQENLSFGRNITRQYDLKGALHARFTTTADGAGDVLLDQNFVNDMNSSPLYVGQKAKRLLQRAVWNDTTFLKNIGVMDYSLLVGVDRQRRELICGIIDYLRQYTWDKQFETWVKSSLVVPKNSSPTIISPQEYKKRFRKFMDTHFLTVPDHWCSNRSSNPCKLCGVKVHDISVTKSEKQKEELNGFPTQEKHKEELDSLPTQD</sequence>
<keyword evidence="3 8" id="KW-0547">Nucleotide-binding</keyword>
<dbReference type="SMART" id="SM00330">
    <property type="entry name" value="PIPKc"/>
    <property type="match status" value="1"/>
</dbReference>
<dbReference type="Pfam" id="PF01504">
    <property type="entry name" value="PIP5K"/>
    <property type="match status" value="2"/>
</dbReference>
<reference evidence="11" key="2">
    <citation type="submission" date="2021-03" db="UniProtKB">
        <authorList>
            <consortium name="EnsemblPlants"/>
        </authorList>
    </citation>
    <scope>IDENTIFICATION</scope>
</reference>
<feature type="compositionally biased region" description="Polar residues" evidence="9">
    <location>
        <begin position="663"/>
        <end position="677"/>
    </location>
</feature>
<dbReference type="InterPro" id="IPR044769">
    <property type="entry name" value="PIKfyve_PIPKc"/>
</dbReference>
<dbReference type="InterPro" id="IPR027483">
    <property type="entry name" value="PInositol-4-P-4/5-kinase_C_sf"/>
</dbReference>
<dbReference type="Gene3D" id="3.30.800.10">
    <property type="entry name" value="Phosphatidylinositol Phosphate Kinase II Beta"/>
    <property type="match status" value="1"/>
</dbReference>
<keyword evidence="5 8" id="KW-0067">ATP-binding</keyword>
<name>A0A803L069_CHEQI</name>
<keyword evidence="2 8" id="KW-0808">Transferase</keyword>
<dbReference type="Gene3D" id="3.50.7.10">
    <property type="entry name" value="GroEL"/>
    <property type="match status" value="1"/>
</dbReference>
<dbReference type="GO" id="GO:0010008">
    <property type="term" value="C:endosome membrane"/>
    <property type="evidence" value="ECO:0007669"/>
    <property type="project" value="TreeGrafter"/>
</dbReference>
<feature type="compositionally biased region" description="Low complexity" evidence="9">
    <location>
        <begin position="67"/>
        <end position="82"/>
    </location>
</feature>
<dbReference type="EnsemblPlants" id="AUR62004679-RA">
    <property type="protein sequence ID" value="AUR62004679-RA:cds"/>
    <property type="gene ID" value="AUR62004679"/>
</dbReference>
<dbReference type="FunFam" id="3.50.7.10:FF:000007">
    <property type="entry name" value="1-phosphatidylinositol 3-phosphate 5-kinase isoform X1"/>
    <property type="match status" value="1"/>
</dbReference>
<dbReference type="PROSITE" id="PS51455">
    <property type="entry name" value="PIPK"/>
    <property type="match status" value="1"/>
</dbReference>
<dbReference type="InterPro" id="IPR027484">
    <property type="entry name" value="PInositol-4-P-5-kinase_N"/>
</dbReference>
<dbReference type="InterPro" id="IPR002423">
    <property type="entry name" value="Cpn60/GroEL/TCP-1"/>
</dbReference>
<reference evidence="11" key="1">
    <citation type="journal article" date="2017" name="Nature">
        <title>The genome of Chenopodium quinoa.</title>
        <authorList>
            <person name="Jarvis D.E."/>
            <person name="Ho Y.S."/>
            <person name="Lightfoot D.J."/>
            <person name="Schmoeckel S.M."/>
            <person name="Li B."/>
            <person name="Borm T.J.A."/>
            <person name="Ohyanagi H."/>
            <person name="Mineta K."/>
            <person name="Michell C.T."/>
            <person name="Saber N."/>
            <person name="Kharbatia N.M."/>
            <person name="Rupper R.R."/>
            <person name="Sharp A.R."/>
            <person name="Dally N."/>
            <person name="Boughton B.A."/>
            <person name="Woo Y.H."/>
            <person name="Gao G."/>
            <person name="Schijlen E.G.W.M."/>
            <person name="Guo X."/>
            <person name="Momin A.A."/>
            <person name="Negrao S."/>
            <person name="Al-Babili S."/>
            <person name="Gehring C."/>
            <person name="Roessner U."/>
            <person name="Jung C."/>
            <person name="Murphy K."/>
            <person name="Arold S.T."/>
            <person name="Gojobori T."/>
            <person name="van der Linden C.G."/>
            <person name="van Loo E.N."/>
            <person name="Jellen E.N."/>
            <person name="Maughan P.J."/>
            <person name="Tester M."/>
        </authorList>
    </citation>
    <scope>NUCLEOTIDE SEQUENCE [LARGE SCALE GENOMIC DNA]</scope>
    <source>
        <strain evidence="11">cv. PI 614886</strain>
    </source>
</reference>
<dbReference type="InterPro" id="IPR027409">
    <property type="entry name" value="GroEL-like_apical_dom_sf"/>
</dbReference>
<dbReference type="InterPro" id="IPR002498">
    <property type="entry name" value="PInositol-4-P-4/5-kinase_core"/>
</dbReference>
<dbReference type="Gramene" id="AUR62004679-RA">
    <property type="protein sequence ID" value="AUR62004679-RA:cds"/>
    <property type="gene ID" value="AUR62004679"/>
</dbReference>
<evidence type="ECO:0000256" key="8">
    <source>
        <dbReference type="PROSITE-ProRule" id="PRU00781"/>
    </source>
</evidence>
<dbReference type="Proteomes" id="UP000596660">
    <property type="component" value="Unplaced"/>
</dbReference>
<feature type="compositionally biased region" description="Basic and acidic residues" evidence="9">
    <location>
        <begin position="1216"/>
        <end position="1231"/>
    </location>
</feature>
<evidence type="ECO:0000259" key="10">
    <source>
        <dbReference type="PROSITE" id="PS51455"/>
    </source>
</evidence>
<dbReference type="FunFam" id="3.30.800.10:FF:000007">
    <property type="entry name" value="Putative 1-phosphatidylinositol-4-phosphate 5-kinase/ zinc ion binding family"/>
    <property type="match status" value="1"/>
</dbReference>
<dbReference type="PANTHER" id="PTHR45748:SF4">
    <property type="entry name" value="1-PHOSPHATIDYLINOSITOL-3-PHOSPHATE 5-KINASE FAB1D-RELATED"/>
    <property type="match status" value="1"/>
</dbReference>
<evidence type="ECO:0000256" key="1">
    <source>
        <dbReference type="ARBA" id="ARBA00012009"/>
    </source>
</evidence>
<feature type="region of interest" description="Disordered" evidence="9">
    <location>
        <begin position="9"/>
        <end position="108"/>
    </location>
</feature>
<proteinExistence type="predicted"/>
<dbReference type="OMA" id="TEDHEND"/>
<feature type="region of interest" description="Disordered" evidence="9">
    <location>
        <begin position="657"/>
        <end position="694"/>
    </location>
</feature>
<keyword evidence="4 8" id="KW-0418">Kinase</keyword>
<organism evidence="11 12">
    <name type="scientific">Chenopodium quinoa</name>
    <name type="common">Quinoa</name>
    <dbReference type="NCBI Taxonomy" id="63459"/>
    <lineage>
        <taxon>Eukaryota</taxon>
        <taxon>Viridiplantae</taxon>
        <taxon>Streptophyta</taxon>
        <taxon>Embryophyta</taxon>
        <taxon>Tracheophyta</taxon>
        <taxon>Spermatophyta</taxon>
        <taxon>Magnoliopsida</taxon>
        <taxon>eudicotyledons</taxon>
        <taxon>Gunneridae</taxon>
        <taxon>Pentapetalae</taxon>
        <taxon>Caryophyllales</taxon>
        <taxon>Chenopodiaceae</taxon>
        <taxon>Chenopodioideae</taxon>
        <taxon>Atripliceae</taxon>
        <taxon>Chenopodium</taxon>
    </lineage>
</organism>
<dbReference type="PANTHER" id="PTHR45748">
    <property type="entry name" value="1-PHOSPHATIDYLINOSITOL 3-PHOSPHATE 5-KINASE-RELATED"/>
    <property type="match status" value="1"/>
</dbReference>
<dbReference type="SMR" id="A0A803L069"/>
<dbReference type="GO" id="GO:0005524">
    <property type="term" value="F:ATP binding"/>
    <property type="evidence" value="ECO:0007669"/>
    <property type="project" value="UniProtKB-UniRule"/>
</dbReference>
<feature type="compositionally biased region" description="Low complexity" evidence="9">
    <location>
        <begin position="1180"/>
        <end position="1197"/>
    </location>
</feature>
<protein>
    <recommendedName>
        <fullName evidence="1">1-phosphatidylinositol-3-phosphate 5-kinase</fullName>
        <ecNumber evidence="1">2.7.1.150</ecNumber>
    </recommendedName>
    <alternativeName>
        <fullName evidence="7">Phosphatidylinositol 3-phosphate 5-kinase type III</fullName>
    </alternativeName>
</protein>
<feature type="region of interest" description="Disordered" evidence="9">
    <location>
        <begin position="499"/>
        <end position="522"/>
    </location>
</feature>